<dbReference type="Pfam" id="PF00293">
    <property type="entry name" value="NUDIX"/>
    <property type="match status" value="1"/>
</dbReference>
<dbReference type="SUPFAM" id="SSF55811">
    <property type="entry name" value="Nudix"/>
    <property type="match status" value="1"/>
</dbReference>
<dbReference type="EMBL" id="RHLK01000003">
    <property type="protein sequence ID" value="MVO99667.1"/>
    <property type="molecule type" value="Genomic_DNA"/>
</dbReference>
<gene>
    <name evidence="2" type="ORF">EDM21_09000</name>
</gene>
<dbReference type="Gene3D" id="3.90.79.10">
    <property type="entry name" value="Nucleoside Triphosphate Pyrophosphohydrolase"/>
    <property type="match status" value="1"/>
</dbReference>
<dbReference type="PROSITE" id="PS51462">
    <property type="entry name" value="NUDIX"/>
    <property type="match status" value="1"/>
</dbReference>
<dbReference type="InterPro" id="IPR000086">
    <property type="entry name" value="NUDIX_hydrolase_dom"/>
</dbReference>
<protein>
    <submittedName>
        <fullName evidence="2">NUDIX domain-containing protein</fullName>
    </submittedName>
</protein>
<dbReference type="RefSeq" id="WP_157334751.1">
    <property type="nucleotide sequence ID" value="NZ_RHLK01000003.1"/>
</dbReference>
<accession>A0A7X3FHC9</accession>
<evidence type="ECO:0000313" key="2">
    <source>
        <dbReference type="EMBL" id="MVO99667.1"/>
    </source>
</evidence>
<name>A0A7X3FHC9_9BACL</name>
<evidence type="ECO:0000259" key="1">
    <source>
        <dbReference type="PROSITE" id="PS51462"/>
    </source>
</evidence>
<keyword evidence="3" id="KW-1185">Reference proteome</keyword>
<dbReference type="OrthoDB" id="9804563at2"/>
<feature type="domain" description="Nudix hydrolase" evidence="1">
    <location>
        <begin position="3"/>
        <end position="134"/>
    </location>
</feature>
<reference evidence="2 3" key="1">
    <citation type="journal article" date="2019" name="Microorganisms">
        <title>Paenibacillus lutrae sp. nov., A Chitinolytic Species Isolated from A River Otter in Castril Natural Park, Granada, Spain.</title>
        <authorList>
            <person name="Rodriguez M."/>
            <person name="Reina J.C."/>
            <person name="Bejar V."/>
            <person name="Llamas I."/>
        </authorList>
    </citation>
    <scope>NUCLEOTIDE SEQUENCE [LARGE SCALE GENOMIC DNA]</scope>
    <source>
        <strain evidence="2 3">N10</strain>
    </source>
</reference>
<proteinExistence type="predicted"/>
<evidence type="ECO:0000313" key="3">
    <source>
        <dbReference type="Proteomes" id="UP000490800"/>
    </source>
</evidence>
<sequence>MITLRLISAALLFNSHGDLLMMKRSMNRTLSPGMWAAVGGHLEACEMALPRAACLREIEEETGIAEHEISGLRLQYILMRLKEQEIRQQFIYIGQTDRNPRITTTEGDLHWIPRHEIMNRKLPFIFHFALDHYLVHGDTPHPWVGTSTRDKNGDPSVSWTPLLDPNLV</sequence>
<comment type="caution">
    <text evidence="2">The sequence shown here is derived from an EMBL/GenBank/DDBJ whole genome shotgun (WGS) entry which is preliminary data.</text>
</comment>
<dbReference type="AlphaFoldDB" id="A0A7X3FHC9"/>
<dbReference type="InterPro" id="IPR015797">
    <property type="entry name" value="NUDIX_hydrolase-like_dom_sf"/>
</dbReference>
<dbReference type="Proteomes" id="UP000490800">
    <property type="component" value="Unassembled WGS sequence"/>
</dbReference>
<organism evidence="2 3">
    <name type="scientific">Paenibacillus lutrae</name>
    <dbReference type="NCBI Taxonomy" id="2078573"/>
    <lineage>
        <taxon>Bacteria</taxon>
        <taxon>Bacillati</taxon>
        <taxon>Bacillota</taxon>
        <taxon>Bacilli</taxon>
        <taxon>Bacillales</taxon>
        <taxon>Paenibacillaceae</taxon>
        <taxon>Paenibacillus</taxon>
    </lineage>
</organism>